<accession>A0ABR3EK49</accession>
<feature type="non-terminal residue" evidence="1">
    <location>
        <position position="1"/>
    </location>
</feature>
<evidence type="ECO:0000313" key="2">
    <source>
        <dbReference type="Proteomes" id="UP001465976"/>
    </source>
</evidence>
<organism evidence="1 2">
    <name type="scientific">Marasmius crinis-equi</name>
    <dbReference type="NCBI Taxonomy" id="585013"/>
    <lineage>
        <taxon>Eukaryota</taxon>
        <taxon>Fungi</taxon>
        <taxon>Dikarya</taxon>
        <taxon>Basidiomycota</taxon>
        <taxon>Agaricomycotina</taxon>
        <taxon>Agaricomycetes</taxon>
        <taxon>Agaricomycetidae</taxon>
        <taxon>Agaricales</taxon>
        <taxon>Marasmiineae</taxon>
        <taxon>Marasmiaceae</taxon>
        <taxon>Marasmius</taxon>
    </lineage>
</organism>
<keyword evidence="2" id="KW-1185">Reference proteome</keyword>
<name>A0ABR3EK49_9AGAR</name>
<gene>
    <name evidence="1" type="ORF">V5O48_018809</name>
</gene>
<dbReference type="Proteomes" id="UP001465976">
    <property type="component" value="Unassembled WGS sequence"/>
</dbReference>
<sequence length="188" mass="21260">ISQNLPSGIPEIEAVSSDASKDSTLRLYKPLAKQEMSSYTPRLLDGLQKTQNVELWMFLSEIIQEIHEMSNHAKAVGILDKILQYMTSIANREDPRNAQINDKDCVMKEIEVVNALRAYCEETTPETNRYKLLVEACTSALSALWGNPAIVWNLETCREPELDFTIKARQECVDKPDALACLPEPLDY</sequence>
<dbReference type="EMBL" id="JBAHYK010003720">
    <property type="protein sequence ID" value="KAL0563264.1"/>
    <property type="molecule type" value="Genomic_DNA"/>
</dbReference>
<comment type="caution">
    <text evidence="1">The sequence shown here is derived from an EMBL/GenBank/DDBJ whole genome shotgun (WGS) entry which is preliminary data.</text>
</comment>
<evidence type="ECO:0000313" key="1">
    <source>
        <dbReference type="EMBL" id="KAL0563264.1"/>
    </source>
</evidence>
<proteinExistence type="predicted"/>
<reference evidence="1 2" key="1">
    <citation type="submission" date="2024-02" db="EMBL/GenBank/DDBJ databases">
        <title>A draft genome for the cacao thread blight pathogen Marasmius crinis-equi.</title>
        <authorList>
            <person name="Cohen S.P."/>
            <person name="Baruah I.K."/>
            <person name="Amoako-Attah I."/>
            <person name="Bukari Y."/>
            <person name="Meinhardt L.W."/>
            <person name="Bailey B.A."/>
        </authorList>
    </citation>
    <scope>NUCLEOTIDE SEQUENCE [LARGE SCALE GENOMIC DNA]</scope>
    <source>
        <strain evidence="1 2">GH-76</strain>
    </source>
</reference>
<protein>
    <submittedName>
        <fullName evidence="1">Uncharacterized protein</fullName>
    </submittedName>
</protein>